<gene>
    <name evidence="2" type="ORF">M9Y10_004390</name>
</gene>
<keyword evidence="1" id="KW-0175">Coiled coil</keyword>
<proteinExistence type="predicted"/>
<feature type="coiled-coil region" evidence="1">
    <location>
        <begin position="267"/>
        <end position="319"/>
    </location>
</feature>
<feature type="coiled-coil region" evidence="1">
    <location>
        <begin position="349"/>
        <end position="377"/>
    </location>
</feature>
<protein>
    <submittedName>
        <fullName evidence="2">Uncharacterized protein</fullName>
    </submittedName>
</protein>
<evidence type="ECO:0000313" key="2">
    <source>
        <dbReference type="EMBL" id="KAK8881646.1"/>
    </source>
</evidence>
<organism evidence="2 3">
    <name type="scientific">Tritrichomonas musculus</name>
    <dbReference type="NCBI Taxonomy" id="1915356"/>
    <lineage>
        <taxon>Eukaryota</taxon>
        <taxon>Metamonada</taxon>
        <taxon>Parabasalia</taxon>
        <taxon>Tritrichomonadida</taxon>
        <taxon>Tritrichomonadidae</taxon>
        <taxon>Tritrichomonas</taxon>
    </lineage>
</organism>
<name>A0ABR2JT94_9EUKA</name>
<keyword evidence="3" id="KW-1185">Reference proteome</keyword>
<evidence type="ECO:0000256" key="1">
    <source>
        <dbReference type="SAM" id="Coils"/>
    </source>
</evidence>
<sequence length="482" mass="55552">MDASSTPTFMRTFILWANNKYNNLDGFTFAKMSKKCAQLMQQGKAQGVLRQRVREETLEAFKAACQLQPFKVTRNNAFELLDIANEWEVNTLVTFVSDYIKSKGLVRPEDPDPVQDLVDHSQSKEVTDSDLIAVCNIINRALTDDRLFAVPPEYLFEILIRSDQRSIDQLKLLDFVISLFNENPSAAVPLVPLIDFSRLTKEQDEGIFLCPQLHEENISFFLAWALSATRNKADRERFQADVRHVDEMSTMKEVIQNAQETAVAKIRADHNEKIRQLLEIAKRQEAEIADLETTINNDTQEFERMREEQDNELHEIESRIDVMKAYSDGMAQNENDIQRVLAREVKEPIDVYHNQINEKINNANEKNNEELKKLEKSVLDPVNKAAAEVMQLDQKTDLMKQLLIEANENIADIKTSIAVKIVRDNVRFDKFIRNAKERMNLFDLHNGEGIWGIKKDAAIRANQQINELVKRIDELCPLNECD</sequence>
<dbReference type="Proteomes" id="UP001470230">
    <property type="component" value="Unassembled WGS sequence"/>
</dbReference>
<dbReference type="EMBL" id="JAPFFF010000010">
    <property type="protein sequence ID" value="KAK8881646.1"/>
    <property type="molecule type" value="Genomic_DNA"/>
</dbReference>
<comment type="caution">
    <text evidence="2">The sequence shown here is derived from an EMBL/GenBank/DDBJ whole genome shotgun (WGS) entry which is preliminary data.</text>
</comment>
<evidence type="ECO:0000313" key="3">
    <source>
        <dbReference type="Proteomes" id="UP001470230"/>
    </source>
</evidence>
<reference evidence="2 3" key="1">
    <citation type="submission" date="2024-04" db="EMBL/GenBank/DDBJ databases">
        <title>Tritrichomonas musculus Genome.</title>
        <authorList>
            <person name="Alves-Ferreira E."/>
            <person name="Grigg M."/>
            <person name="Lorenzi H."/>
            <person name="Galac M."/>
        </authorList>
    </citation>
    <scope>NUCLEOTIDE SEQUENCE [LARGE SCALE GENOMIC DNA]</scope>
    <source>
        <strain evidence="2 3">EAF2021</strain>
    </source>
</reference>
<accession>A0ABR2JT94</accession>